<keyword evidence="4" id="KW-1185">Reference proteome</keyword>
<proteinExistence type="predicted"/>
<evidence type="ECO:0000313" key="4">
    <source>
        <dbReference type="Proteomes" id="UP000030764"/>
    </source>
</evidence>
<dbReference type="Proteomes" id="UP000030764">
    <property type="component" value="Unassembled WGS sequence"/>
</dbReference>
<evidence type="ECO:0000313" key="3">
    <source>
        <dbReference type="EMBL" id="KFD60513.1"/>
    </source>
</evidence>
<dbReference type="Proteomes" id="UP000030758">
    <property type="component" value="Unassembled WGS sequence"/>
</dbReference>
<dbReference type="EMBL" id="KL367663">
    <property type="protein sequence ID" value="KFD60509.1"/>
    <property type="molecule type" value="Genomic_DNA"/>
</dbReference>
<organism evidence="1 4">
    <name type="scientific">Trichuris suis</name>
    <name type="common">pig whipworm</name>
    <dbReference type="NCBI Taxonomy" id="68888"/>
    <lineage>
        <taxon>Eukaryota</taxon>
        <taxon>Metazoa</taxon>
        <taxon>Ecdysozoa</taxon>
        <taxon>Nematoda</taxon>
        <taxon>Enoplea</taxon>
        <taxon>Dorylaimia</taxon>
        <taxon>Trichinellida</taxon>
        <taxon>Trichuridae</taxon>
        <taxon>Trichuris</taxon>
    </lineage>
</organism>
<evidence type="ECO:0000313" key="1">
    <source>
        <dbReference type="EMBL" id="KFD45686.1"/>
    </source>
</evidence>
<reference evidence="1 4" key="1">
    <citation type="journal article" date="2014" name="Nat. Genet.">
        <title>Genome and transcriptome of the porcine whipworm Trichuris suis.</title>
        <authorList>
            <person name="Jex A.R."/>
            <person name="Nejsum P."/>
            <person name="Schwarz E.M."/>
            <person name="Hu L."/>
            <person name="Young N.D."/>
            <person name="Hall R.S."/>
            <person name="Korhonen P.K."/>
            <person name="Liao S."/>
            <person name="Thamsborg S."/>
            <person name="Xia J."/>
            <person name="Xu P."/>
            <person name="Wang S."/>
            <person name="Scheerlinck J.P."/>
            <person name="Hofmann A."/>
            <person name="Sternberg P.W."/>
            <person name="Wang J."/>
            <person name="Gasser R.B."/>
        </authorList>
    </citation>
    <scope>NUCLEOTIDE SEQUENCE [LARGE SCALE GENOMIC DNA]</scope>
    <source>
        <strain evidence="2">DCEP-RM93F</strain>
        <strain evidence="1">DCEP-RM93M</strain>
    </source>
</reference>
<protein>
    <submittedName>
        <fullName evidence="1">Uncharacterized protein</fullName>
    </submittedName>
</protein>
<name>A0A085LL40_9BILA</name>
<evidence type="ECO:0000313" key="2">
    <source>
        <dbReference type="EMBL" id="KFD60509.1"/>
    </source>
</evidence>
<dbReference type="EMBL" id="KL367663">
    <property type="protein sequence ID" value="KFD60513.1"/>
    <property type="molecule type" value="Genomic_DNA"/>
</dbReference>
<gene>
    <name evidence="1" type="ORF">M513_13426</name>
    <name evidence="3" type="ORF">M514_13426</name>
    <name evidence="2" type="ORF">M514_27296</name>
</gene>
<sequence>MRKEIGEKIAPSCSIRVIVLAMRFRMSVTASGQIPCLRSARKTDSCGTVSNALATSMDAWFNSLCSLRATAITDLRMNAFFPGGSHLAESRLADRSYGRLVVGPTGHLADTSLSLSG</sequence>
<dbReference type="AlphaFoldDB" id="A0A085LL40"/>
<accession>A0A085LL40</accession>
<dbReference type="EMBL" id="KL363439">
    <property type="protein sequence ID" value="KFD45686.1"/>
    <property type="molecule type" value="Genomic_DNA"/>
</dbReference>